<evidence type="ECO:0008006" key="11">
    <source>
        <dbReference type="Google" id="ProtNLM"/>
    </source>
</evidence>
<gene>
    <name evidence="9" type="ORF">EBB79_10435</name>
</gene>
<keyword evidence="5 8" id="KW-0812">Transmembrane</keyword>
<sequence length="47" mass="4849">MLLVVLADATVGTLVPPTEISAGILTAMFGAPFFIFILTTSGKAKHS</sequence>
<comment type="subcellular location">
    <subcellularLocation>
        <location evidence="1">Cell membrane</location>
        <topology evidence="1">Multi-pass membrane protein</topology>
    </subcellularLocation>
</comment>
<dbReference type="GO" id="GO:0005886">
    <property type="term" value="C:plasma membrane"/>
    <property type="evidence" value="ECO:0007669"/>
    <property type="project" value="UniProtKB-SubCell"/>
</dbReference>
<dbReference type="InterPro" id="IPR037294">
    <property type="entry name" value="ABC_BtuC-like"/>
</dbReference>
<dbReference type="Gene3D" id="1.10.3470.10">
    <property type="entry name" value="ABC transporter involved in vitamin B12 uptake, BtuC"/>
    <property type="match status" value="1"/>
</dbReference>
<reference evidence="9 10" key="1">
    <citation type="submission" date="2018-10" db="EMBL/GenBank/DDBJ databases">
        <title>Parasedimentitalea marina sp. nov., a psychrophilic bacterium isolated from deep seawater of the New Britain Trench.</title>
        <authorList>
            <person name="Cao J."/>
        </authorList>
    </citation>
    <scope>NUCLEOTIDE SEQUENCE [LARGE SCALE GENOMIC DNA]</scope>
    <source>
        <strain evidence="9 10">W43</strain>
    </source>
</reference>
<evidence type="ECO:0000256" key="4">
    <source>
        <dbReference type="ARBA" id="ARBA00022475"/>
    </source>
</evidence>
<evidence type="ECO:0000256" key="1">
    <source>
        <dbReference type="ARBA" id="ARBA00004651"/>
    </source>
</evidence>
<evidence type="ECO:0000256" key="6">
    <source>
        <dbReference type="ARBA" id="ARBA00022989"/>
    </source>
</evidence>
<dbReference type="InterPro" id="IPR000522">
    <property type="entry name" value="ABC_transptr_permease_BtuC"/>
</dbReference>
<evidence type="ECO:0000256" key="8">
    <source>
        <dbReference type="SAM" id="Phobius"/>
    </source>
</evidence>
<comment type="similarity">
    <text evidence="2">Belongs to the binding-protein-dependent transport system permease family. FecCD subfamily.</text>
</comment>
<keyword evidence="6 8" id="KW-1133">Transmembrane helix</keyword>
<name>A0A3T0N2K2_9RHOB</name>
<dbReference type="SUPFAM" id="SSF81345">
    <property type="entry name" value="ABC transporter involved in vitamin B12 uptake, BtuC"/>
    <property type="match status" value="1"/>
</dbReference>
<dbReference type="KEGG" id="sedi:EBB79_10435"/>
<dbReference type="RefSeq" id="WP_420850404.1">
    <property type="nucleotide sequence ID" value="NZ_CP033219.1"/>
</dbReference>
<keyword evidence="3" id="KW-0813">Transport</keyword>
<dbReference type="GO" id="GO:0022857">
    <property type="term" value="F:transmembrane transporter activity"/>
    <property type="evidence" value="ECO:0007669"/>
    <property type="project" value="InterPro"/>
</dbReference>
<organism evidence="9 10">
    <name type="scientific">Parasedimentitalea marina</name>
    <dbReference type="NCBI Taxonomy" id="2483033"/>
    <lineage>
        <taxon>Bacteria</taxon>
        <taxon>Pseudomonadati</taxon>
        <taxon>Pseudomonadota</taxon>
        <taxon>Alphaproteobacteria</taxon>
        <taxon>Rhodobacterales</taxon>
        <taxon>Paracoccaceae</taxon>
        <taxon>Parasedimentitalea</taxon>
    </lineage>
</organism>
<keyword evidence="4" id="KW-1003">Cell membrane</keyword>
<protein>
    <recommendedName>
        <fullName evidence="11">Iron ABC transporter permease</fullName>
    </recommendedName>
</protein>
<evidence type="ECO:0000313" key="10">
    <source>
        <dbReference type="Proteomes" id="UP000283063"/>
    </source>
</evidence>
<keyword evidence="7 8" id="KW-0472">Membrane</keyword>
<evidence type="ECO:0000256" key="3">
    <source>
        <dbReference type="ARBA" id="ARBA00022448"/>
    </source>
</evidence>
<evidence type="ECO:0000256" key="5">
    <source>
        <dbReference type="ARBA" id="ARBA00022692"/>
    </source>
</evidence>
<keyword evidence="10" id="KW-1185">Reference proteome</keyword>
<evidence type="ECO:0000256" key="7">
    <source>
        <dbReference type="ARBA" id="ARBA00023136"/>
    </source>
</evidence>
<evidence type="ECO:0000313" key="9">
    <source>
        <dbReference type="EMBL" id="AZV78253.1"/>
    </source>
</evidence>
<dbReference type="AlphaFoldDB" id="A0A3T0N2K2"/>
<dbReference type="Proteomes" id="UP000283063">
    <property type="component" value="Chromosome"/>
</dbReference>
<feature type="transmembrane region" description="Helical" evidence="8">
    <location>
        <begin position="20"/>
        <end position="39"/>
    </location>
</feature>
<dbReference type="EMBL" id="CP033219">
    <property type="protein sequence ID" value="AZV78253.1"/>
    <property type="molecule type" value="Genomic_DNA"/>
</dbReference>
<dbReference type="Pfam" id="PF01032">
    <property type="entry name" value="FecCD"/>
    <property type="match status" value="1"/>
</dbReference>
<evidence type="ECO:0000256" key="2">
    <source>
        <dbReference type="ARBA" id="ARBA00007935"/>
    </source>
</evidence>
<accession>A0A3T0N2K2</accession>
<proteinExistence type="inferred from homology"/>